<name>A0A7S1U3I4_9STRA</name>
<protein>
    <recommendedName>
        <fullName evidence="2">Methylmalonic aciduria and homocystinuria type D protein</fullName>
    </recommendedName>
</protein>
<dbReference type="Pfam" id="PF10229">
    <property type="entry name" value="MMADHC"/>
    <property type="match status" value="1"/>
</dbReference>
<reference evidence="1" key="1">
    <citation type="submission" date="2021-01" db="EMBL/GenBank/DDBJ databases">
        <authorList>
            <person name="Corre E."/>
            <person name="Pelletier E."/>
            <person name="Niang G."/>
            <person name="Scheremetjew M."/>
            <person name="Finn R."/>
            <person name="Kale V."/>
            <person name="Holt S."/>
            <person name="Cochrane G."/>
            <person name="Meng A."/>
            <person name="Brown T."/>
            <person name="Cohen L."/>
        </authorList>
    </citation>
    <scope>NUCLEOTIDE SEQUENCE</scope>
    <source>
        <strain evidence="1">CCMP2877</strain>
    </source>
</reference>
<dbReference type="PANTHER" id="PTHR13192">
    <property type="entry name" value="MY011 PROTEIN"/>
    <property type="match status" value="1"/>
</dbReference>
<gene>
    <name evidence="1" type="ORF">PPAR1163_LOCUS14278</name>
</gene>
<dbReference type="AlphaFoldDB" id="A0A7S1U3I4"/>
<dbReference type="PANTHER" id="PTHR13192:SF3">
    <property type="entry name" value="COBALAMIN TRAFFICKING PROTEIN CBLD"/>
    <property type="match status" value="1"/>
</dbReference>
<accession>A0A7S1U3I4</accession>
<dbReference type="GO" id="GO:0009235">
    <property type="term" value="P:cobalamin metabolic process"/>
    <property type="evidence" value="ECO:0007669"/>
    <property type="project" value="InterPro"/>
</dbReference>
<dbReference type="EMBL" id="HBGJ01022100">
    <property type="protein sequence ID" value="CAD9255908.1"/>
    <property type="molecule type" value="Transcribed_RNA"/>
</dbReference>
<organism evidence="1">
    <name type="scientific">Phaeomonas parva</name>
    <dbReference type="NCBI Taxonomy" id="124430"/>
    <lineage>
        <taxon>Eukaryota</taxon>
        <taxon>Sar</taxon>
        <taxon>Stramenopiles</taxon>
        <taxon>Ochrophyta</taxon>
        <taxon>Pinguiophyceae</taxon>
        <taxon>Pinguiochrysidales</taxon>
        <taxon>Pinguiochrysidaceae</taxon>
        <taxon>Phaeomonas</taxon>
    </lineage>
</organism>
<dbReference type="InterPro" id="IPR019362">
    <property type="entry name" value="MMADHC"/>
</dbReference>
<evidence type="ECO:0000313" key="1">
    <source>
        <dbReference type="EMBL" id="CAD9255908.1"/>
    </source>
</evidence>
<evidence type="ECO:0008006" key="2">
    <source>
        <dbReference type="Google" id="ProtNLM"/>
    </source>
</evidence>
<proteinExistence type="predicted"/>
<sequence length="173" mass="18707">MSGMPLVTPVVIRGNLQISAHECQRSMIRELKSVFPTVDMAGAVAIPTVQHAVTDLVAVGEDVENEKDRLLNVFVDFAKDVVEAFAAGGFWADYIDPCSGLPMGSPGNTVYSEVEGHTRLLHYRAVNAGPCKVLLHPAWGSEIYPATMFTTAPPEVVAEVLQRIIAADTQDEE</sequence>